<accession>A0A239BJA6</accession>
<proteinExistence type="predicted"/>
<name>A0A239BJA6_9FLAO</name>
<reference evidence="1 2" key="1">
    <citation type="submission" date="2017-06" db="EMBL/GenBank/DDBJ databases">
        <authorList>
            <person name="Kim H.J."/>
            <person name="Triplett B.A."/>
        </authorList>
    </citation>
    <scope>NUCLEOTIDE SEQUENCE [LARGE SCALE GENOMIC DNA]</scope>
    <source>
        <strain evidence="1 2">DSM 25597</strain>
    </source>
</reference>
<organism evidence="1 2">
    <name type="scientific">Dokdonia pacifica</name>
    <dbReference type="NCBI Taxonomy" id="1627892"/>
    <lineage>
        <taxon>Bacteria</taxon>
        <taxon>Pseudomonadati</taxon>
        <taxon>Bacteroidota</taxon>
        <taxon>Flavobacteriia</taxon>
        <taxon>Flavobacteriales</taxon>
        <taxon>Flavobacteriaceae</taxon>
        <taxon>Dokdonia</taxon>
    </lineage>
</organism>
<evidence type="ECO:0000313" key="2">
    <source>
        <dbReference type="Proteomes" id="UP000198379"/>
    </source>
</evidence>
<dbReference type="Proteomes" id="UP000198379">
    <property type="component" value="Unassembled WGS sequence"/>
</dbReference>
<sequence length="95" mass="10937">MRLAGQMLQQTDLSTNIGSNQHVLPDQEKPTLSQLGLTKNESITYGIISHLITFAISRIRLLPYLHHKVNNPNRKYSISLIKRICLYRYRKTCIG</sequence>
<keyword evidence="2" id="KW-1185">Reference proteome</keyword>
<dbReference type="EMBL" id="FZNY01000006">
    <property type="protein sequence ID" value="SNS07689.1"/>
    <property type="molecule type" value="Genomic_DNA"/>
</dbReference>
<gene>
    <name evidence="1" type="ORF">SAMN06265376_106201</name>
</gene>
<dbReference type="AlphaFoldDB" id="A0A239BJA6"/>
<protein>
    <submittedName>
        <fullName evidence="1">Uncharacterized protein</fullName>
    </submittedName>
</protein>
<evidence type="ECO:0000313" key="1">
    <source>
        <dbReference type="EMBL" id="SNS07689.1"/>
    </source>
</evidence>